<sequence>METKKTIPVSLYLYPYLPTTCVSKPCHSLAPVTPYRAWEILGNLMARWEGQRSPSDQNLRSSTFASSLCYPKV</sequence>
<reference evidence="1" key="1">
    <citation type="submission" date="2021-05" db="EMBL/GenBank/DDBJ databases">
        <authorList>
            <person name="Pietrasiak N."/>
            <person name="Ward R."/>
            <person name="Stajich J.E."/>
            <person name="Kurbessoian T."/>
        </authorList>
    </citation>
    <scope>NUCLEOTIDE SEQUENCE</scope>
    <source>
        <strain evidence="1">UHER 2000/2452</strain>
    </source>
</reference>
<organism evidence="1 2">
    <name type="scientific">Drouetiella hepatica Uher 2000/2452</name>
    <dbReference type="NCBI Taxonomy" id="904376"/>
    <lineage>
        <taxon>Bacteria</taxon>
        <taxon>Bacillati</taxon>
        <taxon>Cyanobacteriota</taxon>
        <taxon>Cyanophyceae</taxon>
        <taxon>Oculatellales</taxon>
        <taxon>Oculatellaceae</taxon>
        <taxon>Drouetiella</taxon>
    </lineage>
</organism>
<dbReference type="EMBL" id="JAHHHD010000004">
    <property type="protein sequence ID" value="MBW4658062.1"/>
    <property type="molecule type" value="Genomic_DNA"/>
</dbReference>
<dbReference type="Proteomes" id="UP000757435">
    <property type="component" value="Unassembled WGS sequence"/>
</dbReference>
<evidence type="ECO:0000313" key="1">
    <source>
        <dbReference type="EMBL" id="MBW4658062.1"/>
    </source>
</evidence>
<proteinExistence type="predicted"/>
<gene>
    <name evidence="1" type="ORF">KME15_05270</name>
</gene>
<dbReference type="AlphaFoldDB" id="A0A951Q792"/>
<protein>
    <submittedName>
        <fullName evidence="1">Uncharacterized protein</fullName>
    </submittedName>
</protein>
<name>A0A951Q792_9CYAN</name>
<accession>A0A951Q792</accession>
<reference evidence="1" key="2">
    <citation type="journal article" date="2022" name="Microbiol. Resour. Announc.">
        <title>Metagenome Sequencing to Explore Phylogenomics of Terrestrial Cyanobacteria.</title>
        <authorList>
            <person name="Ward R.D."/>
            <person name="Stajich J.E."/>
            <person name="Johansen J.R."/>
            <person name="Huntemann M."/>
            <person name="Clum A."/>
            <person name="Foster B."/>
            <person name="Foster B."/>
            <person name="Roux S."/>
            <person name="Palaniappan K."/>
            <person name="Varghese N."/>
            <person name="Mukherjee S."/>
            <person name="Reddy T.B.K."/>
            <person name="Daum C."/>
            <person name="Copeland A."/>
            <person name="Chen I.A."/>
            <person name="Ivanova N.N."/>
            <person name="Kyrpides N.C."/>
            <person name="Shapiro N."/>
            <person name="Eloe-Fadrosh E.A."/>
            <person name="Pietrasiak N."/>
        </authorList>
    </citation>
    <scope>NUCLEOTIDE SEQUENCE</scope>
    <source>
        <strain evidence="1">UHER 2000/2452</strain>
    </source>
</reference>
<comment type="caution">
    <text evidence="1">The sequence shown here is derived from an EMBL/GenBank/DDBJ whole genome shotgun (WGS) entry which is preliminary data.</text>
</comment>
<evidence type="ECO:0000313" key="2">
    <source>
        <dbReference type="Proteomes" id="UP000757435"/>
    </source>
</evidence>